<dbReference type="AlphaFoldDB" id="A0A9D4LZ07"/>
<evidence type="ECO:0000313" key="2">
    <source>
        <dbReference type="Proteomes" id="UP000828390"/>
    </source>
</evidence>
<protein>
    <submittedName>
        <fullName evidence="1">Uncharacterized protein</fullName>
    </submittedName>
</protein>
<proteinExistence type="predicted"/>
<keyword evidence="2" id="KW-1185">Reference proteome</keyword>
<dbReference type="Proteomes" id="UP000828390">
    <property type="component" value="Unassembled WGS sequence"/>
</dbReference>
<comment type="caution">
    <text evidence="1">The sequence shown here is derived from an EMBL/GenBank/DDBJ whole genome shotgun (WGS) entry which is preliminary data.</text>
</comment>
<gene>
    <name evidence="1" type="ORF">DPMN_030924</name>
</gene>
<sequence>MISMICGLTCFPYAPDDGEVFECTAGATHEINVISKSLNRNGSASDGDGCVVVYDGLVPFQSKDKQTSLTDAH</sequence>
<reference evidence="1" key="1">
    <citation type="journal article" date="2019" name="bioRxiv">
        <title>The Genome of the Zebra Mussel, Dreissena polymorpha: A Resource for Invasive Species Research.</title>
        <authorList>
            <person name="McCartney M.A."/>
            <person name="Auch B."/>
            <person name="Kono T."/>
            <person name="Mallez S."/>
            <person name="Zhang Y."/>
            <person name="Obille A."/>
            <person name="Becker A."/>
            <person name="Abrahante J.E."/>
            <person name="Garbe J."/>
            <person name="Badalamenti J.P."/>
            <person name="Herman A."/>
            <person name="Mangelson H."/>
            <person name="Liachko I."/>
            <person name="Sullivan S."/>
            <person name="Sone E.D."/>
            <person name="Koren S."/>
            <person name="Silverstein K.A.T."/>
            <person name="Beckman K.B."/>
            <person name="Gohl D.M."/>
        </authorList>
    </citation>
    <scope>NUCLEOTIDE SEQUENCE</scope>
    <source>
        <strain evidence="1">Duluth1</strain>
        <tissue evidence="1">Whole animal</tissue>
    </source>
</reference>
<reference evidence="1" key="2">
    <citation type="submission" date="2020-11" db="EMBL/GenBank/DDBJ databases">
        <authorList>
            <person name="McCartney M.A."/>
            <person name="Auch B."/>
            <person name="Kono T."/>
            <person name="Mallez S."/>
            <person name="Becker A."/>
            <person name="Gohl D.M."/>
            <person name="Silverstein K.A.T."/>
            <person name="Koren S."/>
            <person name="Bechman K.B."/>
            <person name="Herman A."/>
            <person name="Abrahante J.E."/>
            <person name="Garbe J."/>
        </authorList>
    </citation>
    <scope>NUCLEOTIDE SEQUENCE</scope>
    <source>
        <strain evidence="1">Duluth1</strain>
        <tissue evidence="1">Whole animal</tissue>
    </source>
</reference>
<name>A0A9D4LZ07_DREPO</name>
<dbReference type="EMBL" id="JAIWYP010000002">
    <property type="protein sequence ID" value="KAH3867787.1"/>
    <property type="molecule type" value="Genomic_DNA"/>
</dbReference>
<accession>A0A9D4LZ07</accession>
<evidence type="ECO:0000313" key="1">
    <source>
        <dbReference type="EMBL" id="KAH3867787.1"/>
    </source>
</evidence>
<organism evidence="1 2">
    <name type="scientific">Dreissena polymorpha</name>
    <name type="common">Zebra mussel</name>
    <name type="synonym">Mytilus polymorpha</name>
    <dbReference type="NCBI Taxonomy" id="45954"/>
    <lineage>
        <taxon>Eukaryota</taxon>
        <taxon>Metazoa</taxon>
        <taxon>Spiralia</taxon>
        <taxon>Lophotrochozoa</taxon>
        <taxon>Mollusca</taxon>
        <taxon>Bivalvia</taxon>
        <taxon>Autobranchia</taxon>
        <taxon>Heteroconchia</taxon>
        <taxon>Euheterodonta</taxon>
        <taxon>Imparidentia</taxon>
        <taxon>Neoheterodontei</taxon>
        <taxon>Myida</taxon>
        <taxon>Dreissenoidea</taxon>
        <taxon>Dreissenidae</taxon>
        <taxon>Dreissena</taxon>
    </lineage>
</organism>